<accession>A0AAN5IBT3</accession>
<keyword evidence="2" id="KW-1185">Reference proteome</keyword>
<sequence length="85" mass="9252">MSIYGATITNRVGKGVFVDRFEVSWHRLESSPKIAVAAPPRNGALGLPHPIHNLLLLHPREAGLPAGTLEQECTMDNARVQIVSQ</sequence>
<reference evidence="2" key="1">
    <citation type="submission" date="2022-10" db="EMBL/GenBank/DDBJ databases">
        <title>Genome assembly of Pristionchus species.</title>
        <authorList>
            <person name="Yoshida K."/>
            <person name="Sommer R.J."/>
        </authorList>
    </citation>
    <scope>NUCLEOTIDE SEQUENCE [LARGE SCALE GENOMIC DNA]</scope>
    <source>
        <strain evidence="2">RS5460</strain>
    </source>
</reference>
<gene>
    <name evidence="1" type="ORF">PMAYCL1PPCAC_29084</name>
</gene>
<name>A0AAN5IBT3_9BILA</name>
<dbReference type="Proteomes" id="UP001328107">
    <property type="component" value="Unassembled WGS sequence"/>
</dbReference>
<organism evidence="1 2">
    <name type="scientific">Pristionchus mayeri</name>
    <dbReference type="NCBI Taxonomy" id="1317129"/>
    <lineage>
        <taxon>Eukaryota</taxon>
        <taxon>Metazoa</taxon>
        <taxon>Ecdysozoa</taxon>
        <taxon>Nematoda</taxon>
        <taxon>Chromadorea</taxon>
        <taxon>Rhabditida</taxon>
        <taxon>Rhabditina</taxon>
        <taxon>Diplogasteromorpha</taxon>
        <taxon>Diplogasteroidea</taxon>
        <taxon>Neodiplogasteridae</taxon>
        <taxon>Pristionchus</taxon>
    </lineage>
</organism>
<protein>
    <submittedName>
        <fullName evidence="1">Uncharacterized protein</fullName>
    </submittedName>
</protein>
<dbReference type="EMBL" id="BTRK01000006">
    <property type="protein sequence ID" value="GMR58889.1"/>
    <property type="molecule type" value="Genomic_DNA"/>
</dbReference>
<proteinExistence type="predicted"/>
<comment type="caution">
    <text evidence="1">The sequence shown here is derived from an EMBL/GenBank/DDBJ whole genome shotgun (WGS) entry which is preliminary data.</text>
</comment>
<dbReference type="AlphaFoldDB" id="A0AAN5IBT3"/>
<evidence type="ECO:0000313" key="1">
    <source>
        <dbReference type="EMBL" id="GMR58889.1"/>
    </source>
</evidence>
<evidence type="ECO:0000313" key="2">
    <source>
        <dbReference type="Proteomes" id="UP001328107"/>
    </source>
</evidence>